<evidence type="ECO:0000313" key="3">
    <source>
        <dbReference type="Proteomes" id="UP000532010"/>
    </source>
</evidence>
<evidence type="ECO:0000256" key="1">
    <source>
        <dbReference type="SAM" id="SignalP"/>
    </source>
</evidence>
<dbReference type="Proteomes" id="UP000532010">
    <property type="component" value="Unassembled WGS sequence"/>
</dbReference>
<feature type="chain" id="PRO_5030877865" evidence="1">
    <location>
        <begin position="27"/>
        <end position="197"/>
    </location>
</feature>
<reference evidence="2 3" key="1">
    <citation type="submission" date="2020-08" db="EMBL/GenBank/DDBJ databases">
        <title>The Agave Microbiome: Exploring the role of microbial communities in plant adaptations to desert environments.</title>
        <authorList>
            <person name="Partida-Martinez L.P."/>
        </authorList>
    </citation>
    <scope>NUCLEOTIDE SEQUENCE [LARGE SCALE GENOMIC DNA]</scope>
    <source>
        <strain evidence="2 3">AT3.9</strain>
    </source>
</reference>
<name>A0A7W4VNZ6_9HYPH</name>
<proteinExistence type="predicted"/>
<accession>A0A7W4VNZ6</accession>
<protein>
    <submittedName>
        <fullName evidence="2">Uncharacterized protein</fullName>
    </submittedName>
</protein>
<keyword evidence="1" id="KW-0732">Signal</keyword>
<dbReference type="RefSeq" id="WP_183452102.1">
    <property type="nucleotide sequence ID" value="NZ_JACHWB010000004.1"/>
</dbReference>
<comment type="caution">
    <text evidence="2">The sequence shown here is derived from an EMBL/GenBank/DDBJ whole genome shotgun (WGS) entry which is preliminary data.</text>
</comment>
<organism evidence="2 3">
    <name type="scientific">Microvirga lupini</name>
    <dbReference type="NCBI Taxonomy" id="420324"/>
    <lineage>
        <taxon>Bacteria</taxon>
        <taxon>Pseudomonadati</taxon>
        <taxon>Pseudomonadota</taxon>
        <taxon>Alphaproteobacteria</taxon>
        <taxon>Hyphomicrobiales</taxon>
        <taxon>Methylobacteriaceae</taxon>
        <taxon>Microvirga</taxon>
    </lineage>
</organism>
<sequence>MKAASRKNLAAALILGAAVFAWPVQALQCLDARDMGVGPSRPYTQIADLIVQLGKEKISKAQAVFKGRLISAVPIPQSDMSDIQDFVLTYEVAAWKKGRGGSQAKLLHSVWCGGSCDSPEIVADFMRQTDERIYIGEPASLEESVKDLDGTVNICAYRDSMRPISAELSSRGQLNHRYFLFLLSTTEALEKLPAQAP</sequence>
<dbReference type="AlphaFoldDB" id="A0A7W4VNZ6"/>
<feature type="signal peptide" evidence="1">
    <location>
        <begin position="1"/>
        <end position="26"/>
    </location>
</feature>
<evidence type="ECO:0000313" key="2">
    <source>
        <dbReference type="EMBL" id="MBB3020265.1"/>
    </source>
</evidence>
<gene>
    <name evidence="2" type="ORF">FHR70_003346</name>
</gene>
<keyword evidence="3" id="KW-1185">Reference proteome</keyword>
<dbReference type="EMBL" id="JACHWB010000004">
    <property type="protein sequence ID" value="MBB3020265.1"/>
    <property type="molecule type" value="Genomic_DNA"/>
</dbReference>